<dbReference type="CDD" id="cd00038">
    <property type="entry name" value="CAP_ED"/>
    <property type="match status" value="1"/>
</dbReference>
<feature type="domain" description="Cyclic nucleotide-binding" evidence="4">
    <location>
        <begin position="30"/>
        <end position="138"/>
    </location>
</feature>
<sequence length="226" mass="25605">MEEEKNRAVAEEIESYIADYGMDHFLSAPLLERLRLFHFPAYTNIYLEQTEARFFYFLVKGQLQCVHYHMNGKLAVIALTNPLAAIGDLELFSGMPIHSNVISTCQVSMLGLPMRTVEAYGSQDPRFLRFIVDELKKKLYSNSSLLSGHVLSASGRLALFLLSEASTRRQETIELPEKESLASLLGTTLRHLNRIMHELQASGAVDGKYPSLRLLDRTILEDIIDR</sequence>
<dbReference type="GO" id="GO:0006355">
    <property type="term" value="P:regulation of DNA-templated transcription"/>
    <property type="evidence" value="ECO:0007669"/>
    <property type="project" value="InterPro"/>
</dbReference>
<dbReference type="STRING" id="573413.Spirs_3432"/>
<dbReference type="AlphaFoldDB" id="E1R2G1"/>
<keyword evidence="3" id="KW-0804">Transcription</keyword>
<dbReference type="InterPro" id="IPR036390">
    <property type="entry name" value="WH_DNA-bd_sf"/>
</dbReference>
<feature type="domain" description="HTH crp-type" evidence="5">
    <location>
        <begin position="151"/>
        <end position="218"/>
    </location>
</feature>
<evidence type="ECO:0000256" key="2">
    <source>
        <dbReference type="ARBA" id="ARBA00023125"/>
    </source>
</evidence>
<reference evidence="6 7" key="1">
    <citation type="journal article" date="2010" name="Stand. Genomic Sci.">
        <title>Complete genome sequence of Spirochaeta smaragdinae type strain (SEBR 4228).</title>
        <authorList>
            <person name="Mavromatis K."/>
            <person name="Yasawong M."/>
            <person name="Chertkov O."/>
            <person name="Lapidus A."/>
            <person name="Lucas S."/>
            <person name="Nolan M."/>
            <person name="Del Rio T.G."/>
            <person name="Tice H."/>
            <person name="Cheng J.F."/>
            <person name="Pitluck S."/>
            <person name="Liolios K."/>
            <person name="Ivanova N."/>
            <person name="Tapia R."/>
            <person name="Han C."/>
            <person name="Bruce D."/>
            <person name="Goodwin L."/>
            <person name="Pati A."/>
            <person name="Chen A."/>
            <person name="Palaniappan K."/>
            <person name="Land M."/>
            <person name="Hauser L."/>
            <person name="Chang Y.J."/>
            <person name="Jeffries C.D."/>
            <person name="Detter J.C."/>
            <person name="Rohde M."/>
            <person name="Brambilla E."/>
            <person name="Spring S."/>
            <person name="Goker M."/>
            <person name="Sikorski J."/>
            <person name="Woyke T."/>
            <person name="Bristow J."/>
            <person name="Eisen J.A."/>
            <person name="Markowitz V."/>
            <person name="Hugenholtz P."/>
            <person name="Klenk H.P."/>
            <person name="Kyrpides N.C."/>
        </authorList>
    </citation>
    <scope>NUCLEOTIDE SEQUENCE [LARGE SCALE GENOMIC DNA]</scope>
    <source>
        <strain evidence="7">DSM 11293 / JCM 15392 / SEBR 4228</strain>
    </source>
</reference>
<dbReference type="KEGG" id="ssm:Spirs_3432"/>
<accession>E1R2G1</accession>
<dbReference type="Gene3D" id="2.60.120.10">
    <property type="entry name" value="Jelly Rolls"/>
    <property type="match status" value="1"/>
</dbReference>
<dbReference type="InterPro" id="IPR000595">
    <property type="entry name" value="cNMP-bd_dom"/>
</dbReference>
<dbReference type="InterPro" id="IPR014710">
    <property type="entry name" value="RmlC-like_jellyroll"/>
</dbReference>
<dbReference type="RefSeq" id="WP_013255980.1">
    <property type="nucleotide sequence ID" value="NC_014364.1"/>
</dbReference>
<evidence type="ECO:0000313" key="7">
    <source>
        <dbReference type="Proteomes" id="UP000002318"/>
    </source>
</evidence>
<dbReference type="Pfam" id="PF13545">
    <property type="entry name" value="HTH_Crp_2"/>
    <property type="match status" value="1"/>
</dbReference>
<dbReference type="InterPro" id="IPR036388">
    <property type="entry name" value="WH-like_DNA-bd_sf"/>
</dbReference>
<dbReference type="PROSITE" id="PS51063">
    <property type="entry name" value="HTH_CRP_2"/>
    <property type="match status" value="1"/>
</dbReference>
<dbReference type="InterPro" id="IPR012318">
    <property type="entry name" value="HTH_CRP"/>
</dbReference>
<gene>
    <name evidence="6" type="ordered locus">Spirs_3432</name>
</gene>
<keyword evidence="7" id="KW-1185">Reference proteome</keyword>
<dbReference type="Gene3D" id="1.10.10.10">
    <property type="entry name" value="Winged helix-like DNA-binding domain superfamily/Winged helix DNA-binding domain"/>
    <property type="match status" value="1"/>
</dbReference>
<dbReference type="EMBL" id="CP002116">
    <property type="protein sequence ID" value="ADK82521.1"/>
    <property type="molecule type" value="Genomic_DNA"/>
</dbReference>
<dbReference type="Pfam" id="PF00027">
    <property type="entry name" value="cNMP_binding"/>
    <property type="match status" value="1"/>
</dbReference>
<keyword evidence="2" id="KW-0238">DNA-binding</keyword>
<proteinExistence type="predicted"/>
<evidence type="ECO:0000256" key="1">
    <source>
        <dbReference type="ARBA" id="ARBA00023015"/>
    </source>
</evidence>
<dbReference type="SUPFAM" id="SSF46785">
    <property type="entry name" value="Winged helix' DNA-binding domain"/>
    <property type="match status" value="1"/>
</dbReference>
<dbReference type="GO" id="GO:0003677">
    <property type="term" value="F:DNA binding"/>
    <property type="evidence" value="ECO:0007669"/>
    <property type="project" value="UniProtKB-KW"/>
</dbReference>
<dbReference type="OrthoDB" id="581021at2"/>
<evidence type="ECO:0000259" key="4">
    <source>
        <dbReference type="PROSITE" id="PS50042"/>
    </source>
</evidence>
<dbReference type="InterPro" id="IPR018490">
    <property type="entry name" value="cNMP-bd_dom_sf"/>
</dbReference>
<keyword evidence="1" id="KW-0805">Transcription regulation</keyword>
<name>E1R2G1_SEDSS</name>
<dbReference type="eggNOG" id="COG0664">
    <property type="taxonomic scope" value="Bacteria"/>
</dbReference>
<protein>
    <submittedName>
        <fullName evidence="6">Transcriptional regulator, Crp/Fnr family</fullName>
    </submittedName>
</protein>
<organism evidence="6 7">
    <name type="scientific">Sediminispirochaeta smaragdinae (strain DSM 11293 / JCM 15392 / SEBR 4228)</name>
    <name type="common">Spirochaeta smaragdinae</name>
    <dbReference type="NCBI Taxonomy" id="573413"/>
    <lineage>
        <taxon>Bacteria</taxon>
        <taxon>Pseudomonadati</taxon>
        <taxon>Spirochaetota</taxon>
        <taxon>Spirochaetia</taxon>
        <taxon>Spirochaetales</taxon>
        <taxon>Spirochaetaceae</taxon>
        <taxon>Sediminispirochaeta</taxon>
    </lineage>
</organism>
<evidence type="ECO:0000259" key="5">
    <source>
        <dbReference type="PROSITE" id="PS51063"/>
    </source>
</evidence>
<evidence type="ECO:0000313" key="6">
    <source>
        <dbReference type="EMBL" id="ADK82521.1"/>
    </source>
</evidence>
<dbReference type="HOGENOM" id="CLU_075053_11_0_12"/>
<dbReference type="PROSITE" id="PS50042">
    <property type="entry name" value="CNMP_BINDING_3"/>
    <property type="match status" value="1"/>
</dbReference>
<dbReference type="Proteomes" id="UP000002318">
    <property type="component" value="Chromosome"/>
</dbReference>
<dbReference type="SUPFAM" id="SSF51206">
    <property type="entry name" value="cAMP-binding domain-like"/>
    <property type="match status" value="1"/>
</dbReference>
<evidence type="ECO:0000256" key="3">
    <source>
        <dbReference type="ARBA" id="ARBA00023163"/>
    </source>
</evidence>